<organism evidence="5 6">
    <name type="scientific">Dimargaris cristalligena</name>
    <dbReference type="NCBI Taxonomy" id="215637"/>
    <lineage>
        <taxon>Eukaryota</taxon>
        <taxon>Fungi</taxon>
        <taxon>Fungi incertae sedis</taxon>
        <taxon>Zoopagomycota</taxon>
        <taxon>Kickxellomycotina</taxon>
        <taxon>Dimargaritomycetes</taxon>
        <taxon>Dimargaritales</taxon>
        <taxon>Dimargaritaceae</taxon>
        <taxon>Dimargaris</taxon>
    </lineage>
</organism>
<evidence type="ECO:0000259" key="4">
    <source>
        <dbReference type="PROSITE" id="PS50102"/>
    </source>
</evidence>
<dbReference type="AlphaFoldDB" id="A0A4P9ZLZ3"/>
<feature type="compositionally biased region" description="Polar residues" evidence="3">
    <location>
        <begin position="203"/>
        <end position="222"/>
    </location>
</feature>
<dbReference type="SMART" id="SM00360">
    <property type="entry name" value="RRM"/>
    <property type="match status" value="1"/>
</dbReference>
<dbReference type="PANTHER" id="PTHR19965:SF82">
    <property type="entry name" value="THO COMPLEX SUBUNIT 4"/>
    <property type="match status" value="1"/>
</dbReference>
<dbReference type="GO" id="GO:0006406">
    <property type="term" value="P:mRNA export from nucleus"/>
    <property type="evidence" value="ECO:0007669"/>
    <property type="project" value="TreeGrafter"/>
</dbReference>
<accession>A0A4P9ZLZ3</accession>
<feature type="domain" description="RRM" evidence="4">
    <location>
        <begin position="97"/>
        <end position="174"/>
    </location>
</feature>
<evidence type="ECO:0000256" key="3">
    <source>
        <dbReference type="SAM" id="MobiDB-lite"/>
    </source>
</evidence>
<evidence type="ECO:0000313" key="6">
    <source>
        <dbReference type="Proteomes" id="UP000268162"/>
    </source>
</evidence>
<dbReference type="InterPro" id="IPR012677">
    <property type="entry name" value="Nucleotide-bd_a/b_plait_sf"/>
</dbReference>
<dbReference type="InterPro" id="IPR035979">
    <property type="entry name" value="RBD_domain_sf"/>
</dbReference>
<dbReference type="GO" id="GO:0005634">
    <property type="term" value="C:nucleus"/>
    <property type="evidence" value="ECO:0007669"/>
    <property type="project" value="TreeGrafter"/>
</dbReference>
<reference evidence="6" key="1">
    <citation type="journal article" date="2018" name="Nat. Microbiol.">
        <title>Leveraging single-cell genomics to expand the fungal tree of life.</title>
        <authorList>
            <person name="Ahrendt S.R."/>
            <person name="Quandt C.A."/>
            <person name="Ciobanu D."/>
            <person name="Clum A."/>
            <person name="Salamov A."/>
            <person name="Andreopoulos B."/>
            <person name="Cheng J.F."/>
            <person name="Woyke T."/>
            <person name="Pelin A."/>
            <person name="Henrissat B."/>
            <person name="Reynolds N.K."/>
            <person name="Benny G.L."/>
            <person name="Smith M.E."/>
            <person name="James T.Y."/>
            <person name="Grigoriev I.V."/>
        </authorList>
    </citation>
    <scope>NUCLEOTIDE SEQUENCE [LARGE SCALE GENOMIC DNA]</scope>
    <source>
        <strain evidence="6">RSA 468</strain>
    </source>
</reference>
<proteinExistence type="predicted"/>
<dbReference type="Pfam" id="PF00076">
    <property type="entry name" value="RRM_1"/>
    <property type="match status" value="1"/>
</dbReference>
<dbReference type="EMBL" id="ML003348">
    <property type="protein sequence ID" value="RKP34128.1"/>
    <property type="molecule type" value="Genomic_DNA"/>
</dbReference>
<protein>
    <recommendedName>
        <fullName evidence="4">RRM domain-containing protein</fullName>
    </recommendedName>
</protein>
<name>A0A4P9ZLZ3_9FUNG</name>
<dbReference type="SUPFAM" id="SSF54928">
    <property type="entry name" value="RNA-binding domain, RBD"/>
    <property type="match status" value="1"/>
</dbReference>
<feature type="region of interest" description="Disordered" evidence="3">
    <location>
        <begin position="13"/>
        <end position="62"/>
    </location>
</feature>
<dbReference type="Pfam" id="PF13865">
    <property type="entry name" value="FoP_duplication"/>
    <property type="match status" value="1"/>
</dbReference>
<keyword evidence="1 2" id="KW-0694">RNA-binding</keyword>
<dbReference type="PANTHER" id="PTHR19965">
    <property type="entry name" value="RNA AND EXPORT FACTOR BINDING PROTEIN"/>
    <property type="match status" value="1"/>
</dbReference>
<evidence type="ECO:0000256" key="2">
    <source>
        <dbReference type="PROSITE-ProRule" id="PRU00176"/>
    </source>
</evidence>
<dbReference type="PROSITE" id="PS50102">
    <property type="entry name" value="RRM"/>
    <property type="match status" value="1"/>
</dbReference>
<dbReference type="InterPro" id="IPR051229">
    <property type="entry name" value="ALYREF_mRNA_export"/>
</dbReference>
<dbReference type="InterPro" id="IPR000504">
    <property type="entry name" value="RRM_dom"/>
</dbReference>
<sequence>MVSDYNSLLDQSLDDIVKSDSSTSRRPQRHTRNQPTRGGRTNQQGSGGGRRPMMSNGSNGASVPYMMRGAGLNTFQPPVMNPMMMGAGGAGILGGATNLRISNLHYRVTESDLRELFGQMGSLRSVKINHRSDGTSNGTALVVFHNPKAAYTAATTYNNVTLDGRTMRIEISQPVTTQPMVYPVPMAGQVRSPAARSGGPRRQGNQHSPSPYTRSQPRTNRPQPKKVDPASLDAEMDAYMAQDNE</sequence>
<dbReference type="GO" id="GO:0003729">
    <property type="term" value="F:mRNA binding"/>
    <property type="evidence" value="ECO:0007669"/>
    <property type="project" value="TreeGrafter"/>
</dbReference>
<dbReference type="CDD" id="cd12418">
    <property type="entry name" value="RRM_Aly_REF_like"/>
    <property type="match status" value="1"/>
</dbReference>
<dbReference type="InterPro" id="IPR025715">
    <property type="entry name" value="FoP_C"/>
</dbReference>
<feature type="region of interest" description="Disordered" evidence="3">
    <location>
        <begin position="190"/>
        <end position="245"/>
    </location>
</feature>
<evidence type="ECO:0000313" key="5">
    <source>
        <dbReference type="EMBL" id="RKP34128.1"/>
    </source>
</evidence>
<evidence type="ECO:0000256" key="1">
    <source>
        <dbReference type="ARBA" id="ARBA00022884"/>
    </source>
</evidence>
<dbReference type="Proteomes" id="UP000268162">
    <property type="component" value="Unassembled WGS sequence"/>
</dbReference>
<dbReference type="Gene3D" id="3.30.70.330">
    <property type="match status" value="1"/>
</dbReference>
<dbReference type="SMART" id="SM01218">
    <property type="entry name" value="FoP_duplication"/>
    <property type="match status" value="1"/>
</dbReference>
<keyword evidence="6" id="KW-1185">Reference proteome</keyword>
<gene>
    <name evidence="5" type="ORF">BJ085DRAFT_35814</name>
</gene>
<dbReference type="STRING" id="215637.A0A4P9ZLZ3"/>